<dbReference type="EMBL" id="JALNTZ010000005">
    <property type="protein sequence ID" value="KAJ3652684.1"/>
    <property type="molecule type" value="Genomic_DNA"/>
</dbReference>
<accession>A0AA38ICP7</accession>
<dbReference type="EC" id="3.1.2.14" evidence="1"/>
<dbReference type="InterPro" id="IPR036736">
    <property type="entry name" value="ACP-like_sf"/>
</dbReference>
<evidence type="ECO:0000256" key="1">
    <source>
        <dbReference type="ARBA" id="ARBA00012480"/>
    </source>
</evidence>
<reference evidence="3" key="1">
    <citation type="journal article" date="2023" name="G3 (Bethesda)">
        <title>Whole genome assemblies of Zophobas morio and Tenebrio molitor.</title>
        <authorList>
            <person name="Kaur S."/>
            <person name="Stinson S.A."/>
            <person name="diCenzo G.C."/>
        </authorList>
    </citation>
    <scope>NUCLEOTIDE SEQUENCE</scope>
    <source>
        <strain evidence="3">QUZm001</strain>
    </source>
</reference>
<sequence length="339" mass="38336">MDSMMGVEIVQLLEKDFGIYLTSRDARNLTFAKLAEMEEGKMNKFAEVLDKKTEEGENLFIQYIPNRETVHLPAVKLNSHIDSDLEAPIVFVLPGVESIFKPLEYLTNTLKAHVVGVQYSYDNPEDSIKEIAQNTLPHIENYLSRDSSFYIIGYSFGTLVALEMISLLEEKGYTGILILIDSSPAYSSSSLKKHFAHETDAQFQTAVLMKICTLLIPLDVVSQYEEMLKCKNFEERIDLLLSLIPLKIRNEVNLEKQACIALYNRCKAVFDYTFENKKIQSSTHLFKAKYPMVDEADDYQLSEVSDNVAQVTAIDGDHVTILKSPGLVKAVSKIVVLKQ</sequence>
<evidence type="ECO:0000313" key="4">
    <source>
        <dbReference type="Proteomes" id="UP001168821"/>
    </source>
</evidence>
<dbReference type="Gene3D" id="3.40.50.1820">
    <property type="entry name" value="alpha/beta hydrolase"/>
    <property type="match status" value="1"/>
</dbReference>
<proteinExistence type="predicted"/>
<protein>
    <recommendedName>
        <fullName evidence="1">oleoyl-[acyl-carrier-protein] hydrolase</fullName>
        <ecNumber evidence="1">3.1.2.14</ecNumber>
    </recommendedName>
</protein>
<name>A0AA38ICP7_9CUCU</name>
<feature type="domain" description="Thioesterase" evidence="2">
    <location>
        <begin position="96"/>
        <end position="333"/>
    </location>
</feature>
<evidence type="ECO:0000313" key="3">
    <source>
        <dbReference type="EMBL" id="KAJ3652684.1"/>
    </source>
</evidence>
<keyword evidence="4" id="KW-1185">Reference proteome</keyword>
<evidence type="ECO:0000259" key="2">
    <source>
        <dbReference type="Pfam" id="PF00975"/>
    </source>
</evidence>
<dbReference type="SUPFAM" id="SSF53474">
    <property type="entry name" value="alpha/beta-Hydrolases"/>
    <property type="match status" value="1"/>
</dbReference>
<comment type="caution">
    <text evidence="3">The sequence shown here is derived from an EMBL/GenBank/DDBJ whole genome shotgun (WGS) entry which is preliminary data.</text>
</comment>
<dbReference type="AlphaFoldDB" id="A0AA38ICP7"/>
<organism evidence="3 4">
    <name type="scientific">Zophobas morio</name>
    <dbReference type="NCBI Taxonomy" id="2755281"/>
    <lineage>
        <taxon>Eukaryota</taxon>
        <taxon>Metazoa</taxon>
        <taxon>Ecdysozoa</taxon>
        <taxon>Arthropoda</taxon>
        <taxon>Hexapoda</taxon>
        <taxon>Insecta</taxon>
        <taxon>Pterygota</taxon>
        <taxon>Neoptera</taxon>
        <taxon>Endopterygota</taxon>
        <taxon>Coleoptera</taxon>
        <taxon>Polyphaga</taxon>
        <taxon>Cucujiformia</taxon>
        <taxon>Tenebrionidae</taxon>
        <taxon>Zophobas</taxon>
    </lineage>
</organism>
<dbReference type="Gene3D" id="1.10.1200.10">
    <property type="entry name" value="ACP-like"/>
    <property type="match status" value="1"/>
</dbReference>
<dbReference type="GO" id="GO:0016297">
    <property type="term" value="F:fatty acyl-[ACP] hydrolase activity"/>
    <property type="evidence" value="ECO:0007669"/>
    <property type="project" value="UniProtKB-EC"/>
</dbReference>
<gene>
    <name evidence="3" type="ORF">Zmor_018627</name>
</gene>
<dbReference type="InterPro" id="IPR001031">
    <property type="entry name" value="Thioesterase"/>
</dbReference>
<dbReference type="InterPro" id="IPR029058">
    <property type="entry name" value="AB_hydrolase_fold"/>
</dbReference>
<dbReference type="Pfam" id="PF00975">
    <property type="entry name" value="Thioesterase"/>
    <property type="match status" value="1"/>
</dbReference>
<dbReference type="Proteomes" id="UP001168821">
    <property type="component" value="Unassembled WGS sequence"/>
</dbReference>